<dbReference type="PANTHER" id="PTHR12526">
    <property type="entry name" value="GLYCOSYLTRANSFERASE"/>
    <property type="match status" value="1"/>
</dbReference>
<gene>
    <name evidence="3" type="ORF">LX69_02463</name>
</gene>
<reference evidence="3 4" key="1">
    <citation type="submission" date="2018-06" db="EMBL/GenBank/DDBJ databases">
        <title>Genomic Encyclopedia of Archaeal and Bacterial Type Strains, Phase II (KMG-II): from individual species to whole genera.</title>
        <authorList>
            <person name="Goeker M."/>
        </authorList>
    </citation>
    <scope>NUCLEOTIDE SEQUENCE [LARGE SCALE GENOMIC DNA]</scope>
    <source>
        <strain evidence="3 4">DSM 6779</strain>
    </source>
</reference>
<dbReference type="OrthoDB" id="9801609at2"/>
<comment type="caution">
    <text evidence="3">The sequence shown here is derived from an EMBL/GenBank/DDBJ whole genome shotgun (WGS) entry which is preliminary data.</text>
</comment>
<dbReference type="InterPro" id="IPR001296">
    <property type="entry name" value="Glyco_trans_1"/>
</dbReference>
<keyword evidence="3" id="KW-0808">Transferase</keyword>
<keyword evidence="4" id="KW-1185">Reference proteome</keyword>
<evidence type="ECO:0000313" key="3">
    <source>
        <dbReference type="EMBL" id="PZX14283.1"/>
    </source>
</evidence>
<dbReference type="InterPro" id="IPR028098">
    <property type="entry name" value="Glyco_trans_4-like_N"/>
</dbReference>
<feature type="domain" description="Glycosyltransferase subfamily 4-like N-terminal" evidence="2">
    <location>
        <begin position="16"/>
        <end position="178"/>
    </location>
</feature>
<dbReference type="AlphaFoldDB" id="A0A2W7N3M1"/>
<evidence type="ECO:0000313" key="4">
    <source>
        <dbReference type="Proteomes" id="UP000249239"/>
    </source>
</evidence>
<proteinExistence type="predicted"/>
<sequence>MHICFLSHEYPLWATGGIGTFIQTLGRALVRHGHRVTVVGIGRSLVRQDFNDQGVSVVRLPMSRIRYAQVIPNVIRIRKFLTSLYRELPIDILESSEAGLAFMSYQTPYHKVIRLHGGHHFFAEAEQRNIHWWKGWQEKVSFKKSDAFIAVSEFVKSHTCKYLSYRQKPITVIPLPLDSTLFRPMPNVEVVAHSLVFAGTVCEKKGVRQLLMALDKVRKRFPDVHLDIYGRDWFDKEGKSYVDRLKKEISSSVLSHVTFHGAIMRHQLPLIFASAELCVFPSHMETLGLVAPEAMLTGRPVLFSETGPGPETIIHGMTGLLCFPLDVSDIANKIIDAFEHPGHLTQIAEQGMIFAREKFDLERITIRNIEFYELLRAGGRQRGSYILEKKRTCDWVVI</sequence>
<dbReference type="Pfam" id="PF13439">
    <property type="entry name" value="Glyco_transf_4"/>
    <property type="match status" value="1"/>
</dbReference>
<evidence type="ECO:0000259" key="2">
    <source>
        <dbReference type="Pfam" id="PF13439"/>
    </source>
</evidence>
<dbReference type="GO" id="GO:0016757">
    <property type="term" value="F:glycosyltransferase activity"/>
    <property type="evidence" value="ECO:0007669"/>
    <property type="project" value="InterPro"/>
</dbReference>
<dbReference type="Pfam" id="PF00534">
    <property type="entry name" value="Glycos_transf_1"/>
    <property type="match status" value="1"/>
</dbReference>
<organism evidence="3 4">
    <name type="scientific">Breznakibacter xylanolyticus</name>
    <dbReference type="NCBI Taxonomy" id="990"/>
    <lineage>
        <taxon>Bacteria</taxon>
        <taxon>Pseudomonadati</taxon>
        <taxon>Bacteroidota</taxon>
        <taxon>Bacteroidia</taxon>
        <taxon>Marinilabiliales</taxon>
        <taxon>Marinilabiliaceae</taxon>
        <taxon>Breznakibacter</taxon>
    </lineage>
</organism>
<name>A0A2W7N3M1_9BACT</name>
<dbReference type="EMBL" id="QKZK01000021">
    <property type="protein sequence ID" value="PZX14283.1"/>
    <property type="molecule type" value="Genomic_DNA"/>
</dbReference>
<evidence type="ECO:0000259" key="1">
    <source>
        <dbReference type="Pfam" id="PF00534"/>
    </source>
</evidence>
<feature type="domain" description="Glycosyl transferase family 1" evidence="1">
    <location>
        <begin position="195"/>
        <end position="351"/>
    </location>
</feature>
<accession>A0A2W7N3M1</accession>
<protein>
    <submittedName>
        <fullName evidence="3">Glycosyltransferase involved in cell wall biosynthesis</fullName>
    </submittedName>
</protein>
<dbReference type="Proteomes" id="UP000249239">
    <property type="component" value="Unassembled WGS sequence"/>
</dbReference>
<dbReference type="SUPFAM" id="SSF53756">
    <property type="entry name" value="UDP-Glycosyltransferase/glycogen phosphorylase"/>
    <property type="match status" value="1"/>
</dbReference>
<dbReference type="CDD" id="cd03801">
    <property type="entry name" value="GT4_PimA-like"/>
    <property type="match status" value="1"/>
</dbReference>
<dbReference type="Gene3D" id="3.40.50.2000">
    <property type="entry name" value="Glycogen Phosphorylase B"/>
    <property type="match status" value="2"/>
</dbReference>